<dbReference type="InterPro" id="IPR036866">
    <property type="entry name" value="RibonucZ/Hydroxyglut_hydro"/>
</dbReference>
<organism evidence="5 6">
    <name type="scientific">Actinomycetospora lemnae</name>
    <dbReference type="NCBI Taxonomy" id="3019891"/>
    <lineage>
        <taxon>Bacteria</taxon>
        <taxon>Bacillati</taxon>
        <taxon>Actinomycetota</taxon>
        <taxon>Actinomycetes</taxon>
        <taxon>Pseudonocardiales</taxon>
        <taxon>Pseudonocardiaceae</taxon>
        <taxon>Actinomycetospora</taxon>
    </lineage>
</organism>
<dbReference type="PANTHER" id="PTHR46018:SF2">
    <property type="entry name" value="ZINC PHOSPHODIESTERASE ELAC PROTEIN 1"/>
    <property type="match status" value="1"/>
</dbReference>
<keyword evidence="2" id="KW-0378">Hydrolase</keyword>
<evidence type="ECO:0000256" key="1">
    <source>
        <dbReference type="ARBA" id="ARBA00022759"/>
    </source>
</evidence>
<reference evidence="5 6" key="1">
    <citation type="submission" date="2023-02" db="EMBL/GenBank/DDBJ databases">
        <title>Genome sequencing required for Actinomycetospora new species description.</title>
        <authorList>
            <person name="Saimee Y."/>
            <person name="Duangmal K."/>
        </authorList>
    </citation>
    <scope>NUCLEOTIDE SEQUENCE [LARGE SCALE GENOMIC DNA]</scope>
    <source>
        <strain evidence="5 6">DW7H6</strain>
    </source>
</reference>
<evidence type="ECO:0000313" key="6">
    <source>
        <dbReference type="Proteomes" id="UP001300763"/>
    </source>
</evidence>
<evidence type="ECO:0000256" key="3">
    <source>
        <dbReference type="SAM" id="MobiDB-lite"/>
    </source>
</evidence>
<dbReference type="RefSeq" id="WP_274199090.1">
    <property type="nucleotide sequence ID" value="NZ_JAQZAO010000002.1"/>
</dbReference>
<dbReference type="EMBL" id="JAQZAO010000002">
    <property type="protein sequence ID" value="MDD7964534.1"/>
    <property type="molecule type" value="Genomic_DNA"/>
</dbReference>
<accession>A0ABT5SP35</accession>
<evidence type="ECO:0000259" key="4">
    <source>
        <dbReference type="Pfam" id="PF00753"/>
    </source>
</evidence>
<dbReference type="PANTHER" id="PTHR46018">
    <property type="entry name" value="ZINC PHOSPHODIESTERASE ELAC PROTEIN 1"/>
    <property type="match status" value="1"/>
</dbReference>
<sequence length="348" mass="36735">MTGPHVVMLGTAGGPRWWDRPGAAAARSGIATAVVVGDAVYVVDAGQGAGRQLARAGLPLDRVRALFLTHLHSDHVADLAPWLLFGLFERRDPAVAPMAVYGPGPRGGLPSLSDHAARRPDPVAPADPTPGTATMVELLCAAHATDLNDRIFDSLTRRPADHVAVREITLPPGTGFDPDTRVAPPMAPFEVHRDEHVVVTAVLVEHPPTAPAFAFRFDTAEGSVTISGDTAPCANLVDLARDTDLLLHEAIDLAAMGRRYHDAAMREATMAHHRRAHTTAEQAGELATRAGARALGLHHLVPGDAPPGAFRDAAAATFRGRVLVPDDLDVLDVLDLAAPTAHDRTEVA</sequence>
<keyword evidence="6" id="KW-1185">Reference proteome</keyword>
<dbReference type="InterPro" id="IPR001279">
    <property type="entry name" value="Metallo-B-lactamas"/>
</dbReference>
<evidence type="ECO:0000313" key="5">
    <source>
        <dbReference type="EMBL" id="MDD7964534.1"/>
    </source>
</evidence>
<feature type="domain" description="Metallo-beta-lactamase" evidence="4">
    <location>
        <begin position="32"/>
        <end position="232"/>
    </location>
</feature>
<protein>
    <submittedName>
        <fullName evidence="5">MBL fold metallo-hydrolase</fullName>
    </submittedName>
</protein>
<proteinExistence type="predicted"/>
<dbReference type="Pfam" id="PF00753">
    <property type="entry name" value="Lactamase_B"/>
    <property type="match status" value="1"/>
</dbReference>
<keyword evidence="1" id="KW-0540">Nuclease</keyword>
<gene>
    <name evidence="5" type="ORF">PGB27_04155</name>
</gene>
<comment type="caution">
    <text evidence="5">The sequence shown here is derived from an EMBL/GenBank/DDBJ whole genome shotgun (WGS) entry which is preliminary data.</text>
</comment>
<dbReference type="InterPro" id="IPR044094">
    <property type="entry name" value="AtsA-like_MBL-fold"/>
</dbReference>
<dbReference type="Proteomes" id="UP001300763">
    <property type="component" value="Unassembled WGS sequence"/>
</dbReference>
<evidence type="ECO:0000256" key="2">
    <source>
        <dbReference type="ARBA" id="ARBA00022801"/>
    </source>
</evidence>
<keyword evidence="1" id="KW-0255">Endonuclease</keyword>
<name>A0ABT5SP35_9PSEU</name>
<dbReference type="CDD" id="cd07719">
    <property type="entry name" value="arylsulfatase_AtsA-like_MBL-fold"/>
    <property type="match status" value="1"/>
</dbReference>
<feature type="region of interest" description="Disordered" evidence="3">
    <location>
        <begin position="106"/>
        <end position="125"/>
    </location>
</feature>
<dbReference type="SUPFAM" id="SSF56281">
    <property type="entry name" value="Metallo-hydrolase/oxidoreductase"/>
    <property type="match status" value="1"/>
</dbReference>
<dbReference type="Gene3D" id="3.60.15.10">
    <property type="entry name" value="Ribonuclease Z/Hydroxyacylglutathione hydrolase-like"/>
    <property type="match status" value="1"/>
</dbReference>